<feature type="region of interest" description="Disordered" evidence="1">
    <location>
        <begin position="249"/>
        <end position="274"/>
    </location>
</feature>
<dbReference type="EMBL" id="HG002013">
    <property type="protein sequence ID" value="CDF39251.1"/>
    <property type="molecule type" value="Genomic_DNA"/>
</dbReference>
<organism evidence="2 3">
    <name type="scientific">Chondrus crispus</name>
    <name type="common">Carrageen Irish moss</name>
    <name type="synonym">Polymorpha crispa</name>
    <dbReference type="NCBI Taxonomy" id="2769"/>
    <lineage>
        <taxon>Eukaryota</taxon>
        <taxon>Rhodophyta</taxon>
        <taxon>Florideophyceae</taxon>
        <taxon>Rhodymeniophycidae</taxon>
        <taxon>Gigartinales</taxon>
        <taxon>Gigartinaceae</taxon>
        <taxon>Chondrus</taxon>
    </lineage>
</organism>
<dbReference type="AlphaFoldDB" id="R7QP38"/>
<dbReference type="Proteomes" id="UP000012073">
    <property type="component" value="Unassembled WGS sequence"/>
</dbReference>
<sequence>MQSSILHITTRRARDMHNNTVSVTIQPTLQPNPHRSQSLYSATLLLLHATAPTTPISKIYTHTRFTARAPSRRLAERQVLADALEQVVEAFLGLGPGLAHPDERRRGHGEEVAEHGPAGHLAERLRVHAAEREREAALVRERRVRDEHPALARAHLHKLRARHGHHLHFAPPEQPVARRVRAPHLVLAHQLEHLTRDVQPAPLVHLLQLAHDRRVVRRQLVPVHYRPLEAEPDQQLPRPAQVGHVPRRRKVGQQHRHAQPRHDVRPVDHRHGERRRQLCEVVRQARQRRERKRKRPGKLWVVAHDHRQYGGGRPTERMTRRHQLETRVLAKCLEHGLPYLVKQVPRAPQHARMAKALHHVIFTPLFQSPNTNRVLRCREVCERVYQISRPPDTDYHSLNLPVNGDVVGRKEAGIRGPCGVQVLTRNTSAPANDGPVRDARQDNMRRGGHANRKAVHAFGVA</sequence>
<dbReference type="Gramene" id="CDF39251">
    <property type="protein sequence ID" value="CDF39251"/>
    <property type="gene ID" value="CHC_T00000181001"/>
</dbReference>
<name>R7QP38_CHOCR</name>
<evidence type="ECO:0000313" key="2">
    <source>
        <dbReference type="EMBL" id="CDF39251.1"/>
    </source>
</evidence>
<feature type="compositionally biased region" description="Basic residues" evidence="1">
    <location>
        <begin position="446"/>
        <end position="455"/>
    </location>
</feature>
<dbReference type="RefSeq" id="XP_005719162.1">
    <property type="nucleotide sequence ID" value="XM_005719105.1"/>
</dbReference>
<feature type="compositionally biased region" description="Basic and acidic residues" evidence="1">
    <location>
        <begin position="435"/>
        <end position="445"/>
    </location>
</feature>
<feature type="compositionally biased region" description="Basic residues" evidence="1">
    <location>
        <begin position="249"/>
        <end position="259"/>
    </location>
</feature>
<dbReference type="GeneID" id="17326880"/>
<evidence type="ECO:0000256" key="1">
    <source>
        <dbReference type="SAM" id="MobiDB-lite"/>
    </source>
</evidence>
<evidence type="ECO:0000313" key="3">
    <source>
        <dbReference type="Proteomes" id="UP000012073"/>
    </source>
</evidence>
<feature type="region of interest" description="Disordered" evidence="1">
    <location>
        <begin position="424"/>
        <end position="461"/>
    </location>
</feature>
<reference evidence="3" key="1">
    <citation type="journal article" date="2013" name="Proc. Natl. Acad. Sci. U.S.A.">
        <title>Genome structure and metabolic features in the red seaweed Chondrus crispus shed light on evolution of the Archaeplastida.</title>
        <authorList>
            <person name="Collen J."/>
            <person name="Porcel B."/>
            <person name="Carre W."/>
            <person name="Ball S.G."/>
            <person name="Chaparro C."/>
            <person name="Tonon T."/>
            <person name="Barbeyron T."/>
            <person name="Michel G."/>
            <person name="Noel B."/>
            <person name="Valentin K."/>
            <person name="Elias M."/>
            <person name="Artiguenave F."/>
            <person name="Arun A."/>
            <person name="Aury J.M."/>
            <person name="Barbosa-Neto J.F."/>
            <person name="Bothwell J.H."/>
            <person name="Bouget F.Y."/>
            <person name="Brillet L."/>
            <person name="Cabello-Hurtado F."/>
            <person name="Capella-Gutierrez S."/>
            <person name="Charrier B."/>
            <person name="Cladiere L."/>
            <person name="Cock J.M."/>
            <person name="Coelho S.M."/>
            <person name="Colleoni C."/>
            <person name="Czjzek M."/>
            <person name="Da Silva C."/>
            <person name="Delage L."/>
            <person name="Denoeud F."/>
            <person name="Deschamps P."/>
            <person name="Dittami S.M."/>
            <person name="Gabaldon T."/>
            <person name="Gachon C.M."/>
            <person name="Groisillier A."/>
            <person name="Herve C."/>
            <person name="Jabbari K."/>
            <person name="Katinka M."/>
            <person name="Kloareg B."/>
            <person name="Kowalczyk N."/>
            <person name="Labadie K."/>
            <person name="Leblanc C."/>
            <person name="Lopez P.J."/>
            <person name="McLachlan D.H."/>
            <person name="Meslet-Cladiere L."/>
            <person name="Moustafa A."/>
            <person name="Nehr Z."/>
            <person name="Nyvall Collen P."/>
            <person name="Panaud O."/>
            <person name="Partensky F."/>
            <person name="Poulain J."/>
            <person name="Rensing S.A."/>
            <person name="Rousvoal S."/>
            <person name="Samson G."/>
            <person name="Symeonidi A."/>
            <person name="Weissenbach J."/>
            <person name="Zambounis A."/>
            <person name="Wincker P."/>
            <person name="Boyen C."/>
        </authorList>
    </citation>
    <scope>NUCLEOTIDE SEQUENCE [LARGE SCALE GENOMIC DNA]</scope>
    <source>
        <strain evidence="3">cv. Stackhouse</strain>
    </source>
</reference>
<gene>
    <name evidence="2" type="ORF">CHC_T00000181001</name>
</gene>
<proteinExistence type="predicted"/>
<keyword evidence="3" id="KW-1185">Reference proteome</keyword>
<dbReference type="KEGG" id="ccp:CHC_T00000181001"/>
<accession>R7QP38</accession>
<protein>
    <submittedName>
        <fullName evidence="2">Uncharacterized protein</fullName>
    </submittedName>
</protein>
<feature type="compositionally biased region" description="Basic and acidic residues" evidence="1">
    <location>
        <begin position="260"/>
        <end position="274"/>
    </location>
</feature>